<evidence type="ECO:0000313" key="9">
    <source>
        <dbReference type="Proteomes" id="UP000027982"/>
    </source>
</evidence>
<dbReference type="Gene3D" id="3.40.30.10">
    <property type="entry name" value="Glutaredoxin"/>
    <property type="match status" value="1"/>
</dbReference>
<keyword evidence="4" id="KW-1015">Disulfide bond</keyword>
<evidence type="ECO:0000256" key="6">
    <source>
        <dbReference type="SAM" id="SignalP"/>
    </source>
</evidence>
<dbReference type="InterPro" id="IPR017937">
    <property type="entry name" value="Thioredoxin_CS"/>
</dbReference>
<dbReference type="GO" id="GO:0016209">
    <property type="term" value="F:antioxidant activity"/>
    <property type="evidence" value="ECO:0007669"/>
    <property type="project" value="InterPro"/>
</dbReference>
<comment type="subcellular location">
    <subcellularLocation>
        <location evidence="1">Cell envelope</location>
    </subcellularLocation>
</comment>
<evidence type="ECO:0000313" key="8">
    <source>
        <dbReference type="EMBL" id="AIE87550.1"/>
    </source>
</evidence>
<evidence type="ECO:0000259" key="7">
    <source>
        <dbReference type="PROSITE" id="PS51352"/>
    </source>
</evidence>
<evidence type="ECO:0000256" key="5">
    <source>
        <dbReference type="ARBA" id="ARBA00023284"/>
    </source>
</evidence>
<dbReference type="RefSeq" id="WP_025228555.1">
    <property type="nucleotide sequence ID" value="NZ_CP007139.1"/>
</dbReference>
<keyword evidence="6" id="KW-0732">Signal</keyword>
<gene>
    <name evidence="8" type="ORF">OP10G_4182</name>
</gene>
<dbReference type="InterPro" id="IPR036249">
    <property type="entry name" value="Thioredoxin-like_sf"/>
</dbReference>
<feature type="chain" id="PRO_5001654011" evidence="6">
    <location>
        <begin position="23"/>
        <end position="277"/>
    </location>
</feature>
<evidence type="ECO:0000256" key="2">
    <source>
        <dbReference type="ARBA" id="ARBA00022748"/>
    </source>
</evidence>
<dbReference type="SUPFAM" id="SSF52833">
    <property type="entry name" value="Thioredoxin-like"/>
    <property type="match status" value="1"/>
</dbReference>
<name>A0A068NXS9_FIMGI</name>
<dbReference type="KEGG" id="fgi:OP10G_4182"/>
<dbReference type="InterPro" id="IPR050553">
    <property type="entry name" value="Thioredoxin_ResA/DsbE_sf"/>
</dbReference>
<keyword evidence="3" id="KW-0812">Transmembrane</keyword>
<evidence type="ECO:0000256" key="1">
    <source>
        <dbReference type="ARBA" id="ARBA00004196"/>
    </source>
</evidence>
<keyword evidence="5" id="KW-0676">Redox-active center</keyword>
<reference evidence="8 9" key="1">
    <citation type="journal article" date="2014" name="PLoS ONE">
        <title>The first complete genome sequence of the class fimbriimonadia in the phylum armatimonadetes.</title>
        <authorList>
            <person name="Hu Z.Y."/>
            <person name="Wang Y.Z."/>
            <person name="Im W.T."/>
            <person name="Wang S.Y."/>
            <person name="Zhao G.P."/>
            <person name="Zheng H.J."/>
            <person name="Quan Z.X."/>
        </authorList>
    </citation>
    <scope>NUCLEOTIDE SEQUENCE [LARGE SCALE GENOMIC DNA]</scope>
    <source>
        <strain evidence="8">Gsoil 348</strain>
    </source>
</reference>
<dbReference type="EMBL" id="CP007139">
    <property type="protein sequence ID" value="AIE87550.1"/>
    <property type="molecule type" value="Genomic_DNA"/>
</dbReference>
<evidence type="ECO:0000256" key="4">
    <source>
        <dbReference type="ARBA" id="ARBA00023157"/>
    </source>
</evidence>
<dbReference type="InterPro" id="IPR013766">
    <property type="entry name" value="Thioredoxin_domain"/>
</dbReference>
<dbReference type="GO" id="GO:0016491">
    <property type="term" value="F:oxidoreductase activity"/>
    <property type="evidence" value="ECO:0007669"/>
    <property type="project" value="InterPro"/>
</dbReference>
<dbReference type="CDD" id="cd02966">
    <property type="entry name" value="TlpA_like_family"/>
    <property type="match status" value="1"/>
</dbReference>
<accession>A0A068NXS9</accession>
<keyword evidence="3" id="KW-0735">Signal-anchor</keyword>
<proteinExistence type="predicted"/>
<dbReference type="PROSITE" id="PS51352">
    <property type="entry name" value="THIOREDOXIN_2"/>
    <property type="match status" value="1"/>
</dbReference>
<dbReference type="GO" id="GO:0017004">
    <property type="term" value="P:cytochrome complex assembly"/>
    <property type="evidence" value="ECO:0007669"/>
    <property type="project" value="UniProtKB-KW"/>
</dbReference>
<keyword evidence="2" id="KW-0201">Cytochrome c-type biogenesis</keyword>
<dbReference type="PANTHER" id="PTHR42852:SF6">
    <property type="entry name" value="THIOL:DISULFIDE INTERCHANGE PROTEIN DSBE"/>
    <property type="match status" value="1"/>
</dbReference>
<dbReference type="HOGENOM" id="CLU_071047_0_0_0"/>
<dbReference type="Pfam" id="PF00578">
    <property type="entry name" value="AhpC-TSA"/>
    <property type="match status" value="1"/>
</dbReference>
<dbReference type="OrthoDB" id="25753at2"/>
<dbReference type="STRING" id="661478.OP10G_4182"/>
<dbReference type="GO" id="GO:0030313">
    <property type="term" value="C:cell envelope"/>
    <property type="evidence" value="ECO:0007669"/>
    <property type="project" value="UniProtKB-SubCell"/>
</dbReference>
<keyword evidence="9" id="KW-1185">Reference proteome</keyword>
<feature type="domain" description="Thioredoxin" evidence="7">
    <location>
        <begin position="139"/>
        <end position="277"/>
    </location>
</feature>
<organism evidence="8 9">
    <name type="scientific">Fimbriimonas ginsengisoli Gsoil 348</name>
    <dbReference type="NCBI Taxonomy" id="661478"/>
    <lineage>
        <taxon>Bacteria</taxon>
        <taxon>Bacillati</taxon>
        <taxon>Armatimonadota</taxon>
        <taxon>Fimbriimonadia</taxon>
        <taxon>Fimbriimonadales</taxon>
        <taxon>Fimbriimonadaceae</taxon>
        <taxon>Fimbriimonas</taxon>
    </lineage>
</organism>
<dbReference type="InterPro" id="IPR000866">
    <property type="entry name" value="AhpC/TSA"/>
</dbReference>
<dbReference type="PROSITE" id="PS00194">
    <property type="entry name" value="THIOREDOXIN_1"/>
    <property type="match status" value="1"/>
</dbReference>
<dbReference type="Proteomes" id="UP000027982">
    <property type="component" value="Chromosome"/>
</dbReference>
<dbReference type="PANTHER" id="PTHR42852">
    <property type="entry name" value="THIOL:DISULFIDE INTERCHANGE PROTEIN DSBE"/>
    <property type="match status" value="1"/>
</dbReference>
<dbReference type="AlphaFoldDB" id="A0A068NXS9"/>
<sequence length="277" mass="30554">MNVMRFSLLALSLIAAVGFGQANPDTKAIEDGINHLRSVPDADRGRVTKELAAKIRALPAGGNKTLLAQLLANLSTEGDFGHDTLQEVANTLAGSLKESPDPKNGFAYLQLAQLSRYEHVSVKLAGPEYRQAVAKADAIDKARRKADFVLNDLDGKAWSLSALRGKVVLVNFWATWCPPCRKEMPDLADLYTKFKDKGLVVLAISDEEMSKVKPFVAEKAMPFPVLLDPGRKVNERYQVDGIPKSFIYDRNGKLVAQSMDMRTRRQFLELLGRAGLK</sequence>
<feature type="signal peptide" evidence="6">
    <location>
        <begin position="1"/>
        <end position="22"/>
    </location>
</feature>
<evidence type="ECO:0000256" key="3">
    <source>
        <dbReference type="ARBA" id="ARBA00022968"/>
    </source>
</evidence>
<protein>
    <submittedName>
        <fullName evidence="8">Alkyl hydroperoxide reductase/ Thiol specific antioxidant/ Mal allergen</fullName>
    </submittedName>
</protein>
<dbReference type="eggNOG" id="COG0526">
    <property type="taxonomic scope" value="Bacteria"/>
</dbReference>